<dbReference type="Proteomes" id="UP001157186">
    <property type="component" value="Unassembled WGS sequence"/>
</dbReference>
<comment type="similarity">
    <text evidence="1 4">Belongs to the D-isomer specific 2-hydroxyacid dehydrogenase family.</text>
</comment>
<evidence type="ECO:0000256" key="2">
    <source>
        <dbReference type="ARBA" id="ARBA00023002"/>
    </source>
</evidence>
<sequence>MKAVFLDQDTFSTQVSLKRIAKQVTALKCYQQTQASQVVERSLDAEVLITNKVVLDNKILAQLPKLKLICISATGINNIDLLAAQQHHIAVTNVSGYAKQSVAQYVFAQLLNYFSQPNHHIANVTHGQWQQSTSFCLHGNGSSELAGKTIGIIGYGSLGQAVAQIAHAFGMKVMISERPNAAMVRTNRKSFNQVIREADILTLHCPQTPATENLIDAQVLSEMKSSAVLINTARGALVNEQDLLTALKQNDIAYAILDVLSEEPPKANHLLLQNQPKNLAITGHIAWASIEAQQRLLDLVGDNIAAFKQGQTTNRVDL</sequence>
<name>A0ABQ6GVL2_9GAMM</name>
<dbReference type="InterPro" id="IPR006140">
    <property type="entry name" value="D-isomer_DH_NAD-bd"/>
</dbReference>
<evidence type="ECO:0000259" key="6">
    <source>
        <dbReference type="Pfam" id="PF02826"/>
    </source>
</evidence>
<dbReference type="InterPro" id="IPR006139">
    <property type="entry name" value="D-isomer_2_OHA_DH_cat_dom"/>
</dbReference>
<dbReference type="PANTHER" id="PTHR43761:SF1">
    <property type="entry name" value="D-ISOMER SPECIFIC 2-HYDROXYACID DEHYDROGENASE CATALYTIC DOMAIN-CONTAINING PROTEIN-RELATED"/>
    <property type="match status" value="1"/>
</dbReference>
<dbReference type="SUPFAM" id="SSF51735">
    <property type="entry name" value="NAD(P)-binding Rossmann-fold domains"/>
    <property type="match status" value="1"/>
</dbReference>
<proteinExistence type="inferred from homology"/>
<feature type="domain" description="D-isomer specific 2-hydroxyacid dehydrogenase catalytic" evidence="5">
    <location>
        <begin position="16"/>
        <end position="314"/>
    </location>
</feature>
<dbReference type="Pfam" id="PF02826">
    <property type="entry name" value="2-Hacid_dh_C"/>
    <property type="match status" value="1"/>
</dbReference>
<accession>A0ABQ6GVL2</accession>
<dbReference type="InterPro" id="IPR050418">
    <property type="entry name" value="D-iso_2-hydroxyacid_DH_PdxB"/>
</dbReference>
<keyword evidence="3" id="KW-0520">NAD</keyword>
<dbReference type="RefSeq" id="WP_284245295.1">
    <property type="nucleotide sequence ID" value="NZ_BSST01000001.1"/>
</dbReference>
<feature type="domain" description="D-isomer specific 2-hydroxyacid dehydrogenase NAD-binding" evidence="6">
    <location>
        <begin position="108"/>
        <end position="286"/>
    </location>
</feature>
<dbReference type="Gene3D" id="3.40.50.720">
    <property type="entry name" value="NAD(P)-binding Rossmann-like Domain"/>
    <property type="match status" value="2"/>
</dbReference>
<reference evidence="7 8" key="1">
    <citation type="submission" date="2023-03" db="EMBL/GenBank/DDBJ databases">
        <title>Draft genome sequence of Thalassotalea insulae KCTC 62186T.</title>
        <authorList>
            <person name="Sawabe T."/>
        </authorList>
    </citation>
    <scope>NUCLEOTIDE SEQUENCE [LARGE SCALE GENOMIC DNA]</scope>
    <source>
        <strain evidence="7 8">KCTC 62186</strain>
    </source>
</reference>
<comment type="caution">
    <text evidence="7">The sequence shown here is derived from an EMBL/GenBank/DDBJ whole genome shotgun (WGS) entry which is preliminary data.</text>
</comment>
<dbReference type="Pfam" id="PF00389">
    <property type="entry name" value="2-Hacid_dh"/>
    <property type="match status" value="1"/>
</dbReference>
<evidence type="ECO:0000256" key="3">
    <source>
        <dbReference type="ARBA" id="ARBA00023027"/>
    </source>
</evidence>
<organism evidence="7 8">
    <name type="scientific">Thalassotalea insulae</name>
    <dbReference type="NCBI Taxonomy" id="2056778"/>
    <lineage>
        <taxon>Bacteria</taxon>
        <taxon>Pseudomonadati</taxon>
        <taxon>Pseudomonadota</taxon>
        <taxon>Gammaproteobacteria</taxon>
        <taxon>Alteromonadales</taxon>
        <taxon>Colwelliaceae</taxon>
        <taxon>Thalassotalea</taxon>
    </lineage>
</organism>
<evidence type="ECO:0000256" key="1">
    <source>
        <dbReference type="ARBA" id="ARBA00005854"/>
    </source>
</evidence>
<dbReference type="InterPro" id="IPR036291">
    <property type="entry name" value="NAD(P)-bd_dom_sf"/>
</dbReference>
<keyword evidence="2 4" id="KW-0560">Oxidoreductase</keyword>
<dbReference type="CDD" id="cd12162">
    <property type="entry name" value="2-Hacid_dh_4"/>
    <property type="match status" value="1"/>
</dbReference>
<evidence type="ECO:0000256" key="4">
    <source>
        <dbReference type="RuleBase" id="RU003719"/>
    </source>
</evidence>
<dbReference type="SUPFAM" id="SSF52283">
    <property type="entry name" value="Formate/glycerate dehydrogenase catalytic domain-like"/>
    <property type="match status" value="1"/>
</dbReference>
<dbReference type="EMBL" id="BSST01000001">
    <property type="protein sequence ID" value="GLX79384.1"/>
    <property type="molecule type" value="Genomic_DNA"/>
</dbReference>
<dbReference type="InterPro" id="IPR029753">
    <property type="entry name" value="D-isomer_DH_CS"/>
</dbReference>
<gene>
    <name evidence="7" type="ORF">tinsulaeT_27240</name>
</gene>
<evidence type="ECO:0000313" key="7">
    <source>
        <dbReference type="EMBL" id="GLX79384.1"/>
    </source>
</evidence>
<evidence type="ECO:0000313" key="8">
    <source>
        <dbReference type="Proteomes" id="UP001157186"/>
    </source>
</evidence>
<dbReference type="PROSITE" id="PS00670">
    <property type="entry name" value="D_2_HYDROXYACID_DH_2"/>
    <property type="match status" value="1"/>
</dbReference>
<evidence type="ECO:0000259" key="5">
    <source>
        <dbReference type="Pfam" id="PF00389"/>
    </source>
</evidence>
<dbReference type="PANTHER" id="PTHR43761">
    <property type="entry name" value="D-ISOMER SPECIFIC 2-HYDROXYACID DEHYDROGENASE FAMILY PROTEIN (AFU_ORTHOLOGUE AFUA_1G13630)"/>
    <property type="match status" value="1"/>
</dbReference>
<protein>
    <submittedName>
        <fullName evidence="7">Lactate dehydrogenase</fullName>
    </submittedName>
</protein>
<dbReference type="PROSITE" id="PS00671">
    <property type="entry name" value="D_2_HYDROXYACID_DH_3"/>
    <property type="match status" value="1"/>
</dbReference>
<keyword evidence="8" id="KW-1185">Reference proteome</keyword>